<dbReference type="InterPro" id="IPR006314">
    <property type="entry name" value="Dyp_peroxidase"/>
</dbReference>
<dbReference type="GO" id="GO:0046872">
    <property type="term" value="F:metal ion binding"/>
    <property type="evidence" value="ECO:0007669"/>
    <property type="project" value="UniProtKB-KW"/>
</dbReference>
<protein>
    <submittedName>
        <fullName evidence="7">Peroxidase</fullName>
    </submittedName>
</protein>
<evidence type="ECO:0000256" key="5">
    <source>
        <dbReference type="ARBA" id="ARBA00023004"/>
    </source>
</evidence>
<dbReference type="Pfam" id="PF20628">
    <property type="entry name" value="Dyp_perox_C"/>
    <property type="match status" value="1"/>
</dbReference>
<dbReference type="InterPro" id="IPR048328">
    <property type="entry name" value="Dyp_perox_C"/>
</dbReference>
<evidence type="ECO:0000256" key="2">
    <source>
        <dbReference type="ARBA" id="ARBA00022559"/>
    </source>
</evidence>
<keyword evidence="5" id="KW-0408">Iron</keyword>
<keyword evidence="2 7" id="KW-0575">Peroxidase</keyword>
<accession>A0A2W4RTW2</accession>
<dbReference type="NCBIfam" id="TIGR01413">
    <property type="entry name" value="Dyp_perox_fam"/>
    <property type="match status" value="1"/>
</dbReference>
<dbReference type="GO" id="GO:0004601">
    <property type="term" value="F:peroxidase activity"/>
    <property type="evidence" value="ECO:0007669"/>
    <property type="project" value="UniProtKB-KW"/>
</dbReference>
<name>A0A2W4RTW2_9GAMM</name>
<organism evidence="7 8">
    <name type="scientific">Candidatus Methylumidiphilus alinenensis</name>
    <dbReference type="NCBI Taxonomy" id="2202197"/>
    <lineage>
        <taxon>Bacteria</taxon>
        <taxon>Pseudomonadati</taxon>
        <taxon>Pseudomonadota</taxon>
        <taxon>Gammaproteobacteria</taxon>
        <taxon>Methylococcales</taxon>
        <taxon>Candidatus Methylumidiphilus</taxon>
    </lineage>
</organism>
<proteinExistence type="predicted"/>
<evidence type="ECO:0000256" key="4">
    <source>
        <dbReference type="ARBA" id="ARBA00023002"/>
    </source>
</evidence>
<keyword evidence="3" id="KW-0479">Metal-binding</keyword>
<reference evidence="7 8" key="1">
    <citation type="journal article" date="2018" name="Aquat. Microb. Ecol.">
        <title>Gammaproteobacterial methanotrophs dominate.</title>
        <authorList>
            <person name="Rissanen A.J."/>
            <person name="Saarenheimo J."/>
            <person name="Tiirola M."/>
            <person name="Peura S."/>
            <person name="Aalto S.L."/>
            <person name="Karvinen A."/>
            <person name="Nykanen H."/>
        </authorList>
    </citation>
    <scope>NUCLEOTIDE SEQUENCE [LARGE SCALE GENOMIC DNA]</scope>
    <source>
        <strain evidence="7">AMbin10</strain>
    </source>
</reference>
<dbReference type="GO" id="GO:0020037">
    <property type="term" value="F:heme binding"/>
    <property type="evidence" value="ECO:0007669"/>
    <property type="project" value="InterPro"/>
</dbReference>
<sequence>FILDDAMDTFTYADGRDLTGYVDGTANPSPEESPAVALVASGEGLAGSSFVAVQRWEHDLARFRAHSQTQRDFMIGRSIESNDELDDAPASAHVKRTAQEEFEPEAFMVRRSMPWATAQAQGLEFIAYCKSLEAFEQVLRRMAGLDDGIVDALFTFSRPVTGGYYWCPPVKSGRLDLSFVGL</sequence>
<dbReference type="PANTHER" id="PTHR30521:SF0">
    <property type="entry name" value="DYP-TYPE PEROXIDASE FAMILY PROTEIN"/>
    <property type="match status" value="1"/>
</dbReference>
<dbReference type="SUPFAM" id="SSF54909">
    <property type="entry name" value="Dimeric alpha+beta barrel"/>
    <property type="match status" value="1"/>
</dbReference>
<comment type="caution">
    <text evidence="7">The sequence shown here is derived from an EMBL/GenBank/DDBJ whole genome shotgun (WGS) entry which is preliminary data.</text>
</comment>
<feature type="domain" description="Dyp-type peroxidase C-terminal" evidence="6">
    <location>
        <begin position="15"/>
        <end position="171"/>
    </location>
</feature>
<evidence type="ECO:0000259" key="6">
    <source>
        <dbReference type="Pfam" id="PF20628"/>
    </source>
</evidence>
<evidence type="ECO:0000256" key="1">
    <source>
        <dbReference type="ARBA" id="ARBA00001970"/>
    </source>
</evidence>
<evidence type="ECO:0000256" key="3">
    <source>
        <dbReference type="ARBA" id="ARBA00022723"/>
    </source>
</evidence>
<dbReference type="EMBL" id="QJPH01000111">
    <property type="protein sequence ID" value="PZN85716.1"/>
    <property type="molecule type" value="Genomic_DNA"/>
</dbReference>
<dbReference type="AlphaFoldDB" id="A0A2W4RTW2"/>
<dbReference type="PROSITE" id="PS51404">
    <property type="entry name" value="DYP_PEROXIDASE"/>
    <property type="match status" value="1"/>
</dbReference>
<feature type="non-terminal residue" evidence="7">
    <location>
        <position position="1"/>
    </location>
</feature>
<comment type="cofactor">
    <cofactor evidence="1">
        <name>heme b</name>
        <dbReference type="ChEBI" id="CHEBI:60344"/>
    </cofactor>
</comment>
<dbReference type="Proteomes" id="UP000249396">
    <property type="component" value="Unassembled WGS sequence"/>
</dbReference>
<keyword evidence="4" id="KW-0560">Oxidoreductase</keyword>
<evidence type="ECO:0000313" key="7">
    <source>
        <dbReference type="EMBL" id="PZN85716.1"/>
    </source>
</evidence>
<dbReference type="GO" id="GO:0005829">
    <property type="term" value="C:cytosol"/>
    <property type="evidence" value="ECO:0007669"/>
    <property type="project" value="TreeGrafter"/>
</dbReference>
<evidence type="ECO:0000313" key="8">
    <source>
        <dbReference type="Proteomes" id="UP000249396"/>
    </source>
</evidence>
<dbReference type="PANTHER" id="PTHR30521">
    <property type="entry name" value="DEFERROCHELATASE/PEROXIDASE"/>
    <property type="match status" value="1"/>
</dbReference>
<dbReference type="InterPro" id="IPR011008">
    <property type="entry name" value="Dimeric_a/b-barrel"/>
</dbReference>
<gene>
    <name evidence="7" type="ORF">DM484_01345</name>
</gene>